<dbReference type="EMBL" id="UGJE01000002">
    <property type="protein sequence ID" value="STQ86530.1"/>
    <property type="molecule type" value="Genomic_DNA"/>
</dbReference>
<keyword evidence="1" id="KW-0808">Transferase</keyword>
<reference evidence="2 3" key="1">
    <citation type="journal article" date="2014" name="Genome Announc.">
        <title>Draft genome sequences of eight enterohepatic helicobacter species isolated from both laboratory and wild rodents.</title>
        <authorList>
            <person name="Sheh A."/>
            <person name="Shen Z."/>
            <person name="Fox J.G."/>
        </authorList>
    </citation>
    <scope>NUCLEOTIDE SEQUENCE [LARGE SCALE GENOMIC DNA]</scope>
    <source>
        <strain evidence="2 3">ST1</strain>
    </source>
</reference>
<organism evidence="1 4">
    <name type="scientific">Helicobacter muridarum</name>
    <dbReference type="NCBI Taxonomy" id="216"/>
    <lineage>
        <taxon>Bacteria</taxon>
        <taxon>Pseudomonadati</taxon>
        <taxon>Campylobacterota</taxon>
        <taxon>Epsilonproteobacteria</taxon>
        <taxon>Campylobacterales</taxon>
        <taxon>Helicobacteraceae</taxon>
        <taxon>Helicobacter</taxon>
    </lineage>
</organism>
<evidence type="ECO:0000313" key="2">
    <source>
        <dbReference type="EMBL" id="TLE00821.1"/>
    </source>
</evidence>
<dbReference type="InterPro" id="IPR044668">
    <property type="entry name" value="PuuD-like"/>
</dbReference>
<evidence type="ECO:0000313" key="3">
    <source>
        <dbReference type="Proteomes" id="UP000029922"/>
    </source>
</evidence>
<proteinExistence type="predicted"/>
<dbReference type="Pfam" id="PF07722">
    <property type="entry name" value="Peptidase_C26"/>
    <property type="match status" value="1"/>
</dbReference>
<dbReference type="GO" id="GO:0016740">
    <property type="term" value="F:transferase activity"/>
    <property type="evidence" value="ECO:0007669"/>
    <property type="project" value="UniProtKB-KW"/>
</dbReference>
<dbReference type="InterPro" id="IPR054647">
    <property type="entry name" value="GCDPHdlase"/>
</dbReference>
<keyword evidence="2" id="KW-0378">Hydrolase</keyword>
<sequence length="231" mass="26475">MRIIAITQRLLAHTEYYEIRETLSTQWGELFQSGRTLNGFIPMPLSYTIGFHHYIDMLKNSLAGVILSGGNDLSCCLDSDIRNSQQGKLSIMRDDYEAELIEICMKSNIPLLGICRGAQMIAWHFGSEITKCNNHVGTHKIKYTKNISPMQKLAESNTKLKLHNTCNSFHNYCISKLSNSLLPLAICEDNSIEAFRHEKNAIYGIMWHIERKDGLENNIILQQWLNNIRDK</sequence>
<reference evidence="1 4" key="2">
    <citation type="submission" date="2018-06" db="EMBL/GenBank/DDBJ databases">
        <authorList>
            <consortium name="Pathogen Informatics"/>
            <person name="Doyle S."/>
        </authorList>
    </citation>
    <scope>NUCLEOTIDE SEQUENCE [LARGE SCALE GENOMIC DNA]</scope>
    <source>
        <strain evidence="1 4">NCTC12714</strain>
    </source>
</reference>
<dbReference type="Gene3D" id="3.40.50.880">
    <property type="match status" value="1"/>
</dbReference>
<dbReference type="EMBL" id="JRPD02000005">
    <property type="protein sequence ID" value="TLE00821.1"/>
    <property type="molecule type" value="Genomic_DNA"/>
</dbReference>
<dbReference type="NCBIfam" id="NF045546">
    <property type="entry name" value="GCDPHdlase"/>
    <property type="match status" value="1"/>
</dbReference>
<name>A0A099U2Y4_9HELI</name>
<dbReference type="Proteomes" id="UP000255139">
    <property type="component" value="Unassembled WGS sequence"/>
</dbReference>
<keyword evidence="4" id="KW-1185">Reference proteome</keyword>
<dbReference type="GO" id="GO:0005829">
    <property type="term" value="C:cytosol"/>
    <property type="evidence" value="ECO:0007669"/>
    <property type="project" value="TreeGrafter"/>
</dbReference>
<dbReference type="InterPro" id="IPR011697">
    <property type="entry name" value="Peptidase_C26"/>
</dbReference>
<dbReference type="STRING" id="216.LS73_00395"/>
<evidence type="ECO:0000313" key="4">
    <source>
        <dbReference type="Proteomes" id="UP000255139"/>
    </source>
</evidence>
<dbReference type="InterPro" id="IPR029062">
    <property type="entry name" value="Class_I_gatase-like"/>
</dbReference>
<dbReference type="OrthoDB" id="9813383at2"/>
<dbReference type="PANTHER" id="PTHR43235:SF1">
    <property type="entry name" value="GLUTAMINE AMIDOTRANSFERASE PB2B2.05-RELATED"/>
    <property type="match status" value="1"/>
</dbReference>
<dbReference type="PANTHER" id="PTHR43235">
    <property type="entry name" value="GLUTAMINE AMIDOTRANSFERASE PB2B2.05-RELATED"/>
    <property type="match status" value="1"/>
</dbReference>
<evidence type="ECO:0000313" key="1">
    <source>
        <dbReference type="EMBL" id="STQ86530.1"/>
    </source>
</evidence>
<dbReference type="RefSeq" id="WP_034557324.1">
    <property type="nucleotide sequence ID" value="NZ_FZML01000003.1"/>
</dbReference>
<accession>A0A099U2Y4</accession>
<protein>
    <submittedName>
        <fullName evidence="2">Gamma-glutamyl-gamma-aminobutyrate hydrolase family protein</fullName>
    </submittedName>
    <submittedName>
        <fullName evidence="1">Putative glutamine amidotransferase class-I</fullName>
    </submittedName>
</protein>
<dbReference type="AlphaFoldDB" id="A0A099U2Y4"/>
<keyword evidence="1" id="KW-0315">Glutamine amidotransferase</keyword>
<dbReference type="SUPFAM" id="SSF52317">
    <property type="entry name" value="Class I glutamine amidotransferase-like"/>
    <property type="match status" value="1"/>
</dbReference>
<gene>
    <name evidence="2" type="ORF">LS73_003815</name>
    <name evidence="1" type="ORF">NCTC12714_01337</name>
</gene>
<dbReference type="PROSITE" id="PS51273">
    <property type="entry name" value="GATASE_TYPE_1"/>
    <property type="match status" value="1"/>
</dbReference>
<dbReference type="GO" id="GO:0016811">
    <property type="term" value="F:hydrolase activity, acting on carbon-nitrogen (but not peptide) bonds, in linear amides"/>
    <property type="evidence" value="ECO:0007669"/>
    <property type="project" value="InterPro"/>
</dbReference>
<dbReference type="Proteomes" id="UP000029922">
    <property type="component" value="Unassembled WGS sequence"/>
</dbReference>